<evidence type="ECO:0000313" key="7">
    <source>
        <dbReference type="EMBL" id="MDA7415761.1"/>
    </source>
</evidence>
<comment type="caution">
    <text evidence="7">The sequence shown here is derived from an EMBL/GenBank/DDBJ whole genome shotgun (WGS) entry which is preliminary data.</text>
</comment>
<dbReference type="PANTHER" id="PTHR19384:SF17">
    <property type="entry name" value="NADPH--CYTOCHROME P450 REDUCTASE"/>
    <property type="match status" value="1"/>
</dbReference>
<keyword evidence="4" id="KW-0812">Transmembrane</keyword>
<gene>
    <name evidence="7" type="ORF">PGB34_05235</name>
</gene>
<dbReference type="Pfam" id="PF00258">
    <property type="entry name" value="Flavodoxin_1"/>
    <property type="match status" value="1"/>
</dbReference>
<protein>
    <recommendedName>
        <fullName evidence="3">NADPH--hemoprotein reductase</fullName>
        <ecNumber evidence="3">1.6.2.4</ecNumber>
    </recommendedName>
</protein>
<keyword evidence="4" id="KW-1133">Transmembrane helix</keyword>
<dbReference type="RefSeq" id="WP_271427034.1">
    <property type="nucleotide sequence ID" value="NZ_JAQIPB010000002.1"/>
</dbReference>
<dbReference type="AlphaFoldDB" id="A0AAE3SZD9"/>
<dbReference type="PRINTS" id="PR00371">
    <property type="entry name" value="FPNCR"/>
</dbReference>
<dbReference type="InterPro" id="IPR008254">
    <property type="entry name" value="Flavodoxin/NO_synth"/>
</dbReference>
<dbReference type="InterPro" id="IPR017927">
    <property type="entry name" value="FAD-bd_FR_type"/>
</dbReference>
<keyword evidence="2" id="KW-0288">FMN</keyword>
<dbReference type="PANTHER" id="PTHR19384">
    <property type="entry name" value="NITRIC OXIDE SYNTHASE-RELATED"/>
    <property type="match status" value="1"/>
</dbReference>
<proteinExistence type="predicted"/>
<evidence type="ECO:0000313" key="8">
    <source>
        <dbReference type="Proteomes" id="UP001212602"/>
    </source>
</evidence>
<evidence type="ECO:0000259" key="6">
    <source>
        <dbReference type="PROSITE" id="PS51384"/>
    </source>
</evidence>
<feature type="domain" description="FAD-binding FR-type" evidence="6">
    <location>
        <begin position="207"/>
        <end position="321"/>
    </location>
</feature>
<evidence type="ECO:0000256" key="2">
    <source>
        <dbReference type="ARBA" id="ARBA00022643"/>
    </source>
</evidence>
<dbReference type="GO" id="GO:0050660">
    <property type="term" value="F:flavin adenine dinucleotide binding"/>
    <property type="evidence" value="ECO:0007669"/>
    <property type="project" value="TreeGrafter"/>
</dbReference>
<dbReference type="SUPFAM" id="SSF52218">
    <property type="entry name" value="Flavoproteins"/>
    <property type="match status" value="1"/>
</dbReference>
<dbReference type="SUPFAM" id="SSF63380">
    <property type="entry name" value="Riboflavin synthase domain-like"/>
    <property type="match status" value="1"/>
</dbReference>
<keyword evidence="4" id="KW-0472">Membrane</keyword>
<keyword evidence="1" id="KW-0285">Flavoprotein</keyword>
<dbReference type="InterPro" id="IPR017938">
    <property type="entry name" value="Riboflavin_synthase-like_b-brl"/>
</dbReference>
<dbReference type="GO" id="GO:0010181">
    <property type="term" value="F:FMN binding"/>
    <property type="evidence" value="ECO:0007669"/>
    <property type="project" value="InterPro"/>
</dbReference>
<dbReference type="EMBL" id="JAQIPB010000002">
    <property type="protein sequence ID" value="MDA7415761.1"/>
    <property type="molecule type" value="Genomic_DNA"/>
</dbReference>
<feature type="transmembrane region" description="Helical" evidence="4">
    <location>
        <begin position="12"/>
        <end position="29"/>
    </location>
</feature>
<accession>A0AAE3SZD9</accession>
<organism evidence="7 8">
    <name type="scientific">Xenophilus arseniciresistens</name>
    <dbReference type="NCBI Taxonomy" id="1283306"/>
    <lineage>
        <taxon>Bacteria</taxon>
        <taxon>Pseudomonadati</taxon>
        <taxon>Pseudomonadota</taxon>
        <taxon>Betaproteobacteria</taxon>
        <taxon>Burkholderiales</taxon>
        <taxon>Comamonadaceae</taxon>
        <taxon>Xenophilus</taxon>
    </lineage>
</organism>
<evidence type="ECO:0000256" key="4">
    <source>
        <dbReference type="SAM" id="Phobius"/>
    </source>
</evidence>
<dbReference type="InterPro" id="IPR039261">
    <property type="entry name" value="FNR_nucleotide-bd"/>
</dbReference>
<evidence type="ECO:0000259" key="5">
    <source>
        <dbReference type="PROSITE" id="PS50902"/>
    </source>
</evidence>
<feature type="domain" description="Flavodoxin-like" evidence="5">
    <location>
        <begin position="49"/>
        <end position="186"/>
    </location>
</feature>
<dbReference type="Gene3D" id="3.40.50.80">
    <property type="entry name" value="Nucleotide-binding domain of ferredoxin-NADP reductase (FNR) module"/>
    <property type="match status" value="1"/>
</dbReference>
<dbReference type="InterPro" id="IPR001709">
    <property type="entry name" value="Flavoprot_Pyr_Nucl_cyt_Rdtase"/>
</dbReference>
<reference evidence="7" key="1">
    <citation type="submission" date="2023-01" db="EMBL/GenBank/DDBJ databases">
        <title>Xenophilus mangrovi sp. nov., isolated from soil of Mangrove nature reserve.</title>
        <authorList>
            <person name="Xu S."/>
            <person name="Liu Z."/>
            <person name="Xu Y."/>
        </authorList>
    </citation>
    <scope>NUCLEOTIDE SEQUENCE</scope>
    <source>
        <strain evidence="7">YW8</strain>
    </source>
</reference>
<dbReference type="Gene3D" id="2.40.30.10">
    <property type="entry name" value="Translation factors"/>
    <property type="match status" value="1"/>
</dbReference>
<dbReference type="EC" id="1.6.2.4" evidence="3"/>
<evidence type="ECO:0000256" key="1">
    <source>
        <dbReference type="ARBA" id="ARBA00022630"/>
    </source>
</evidence>
<dbReference type="PROSITE" id="PS50902">
    <property type="entry name" value="FLAVODOXIN_LIKE"/>
    <property type="match status" value="1"/>
</dbReference>
<dbReference type="Gene3D" id="3.40.50.360">
    <property type="match status" value="1"/>
</dbReference>
<dbReference type="SUPFAM" id="SSF52343">
    <property type="entry name" value="Ferredoxin reductase-like, C-terminal NADP-linked domain"/>
    <property type="match status" value="1"/>
</dbReference>
<dbReference type="Proteomes" id="UP001212602">
    <property type="component" value="Unassembled WGS sequence"/>
</dbReference>
<dbReference type="InterPro" id="IPR029039">
    <property type="entry name" value="Flavoprotein-like_sf"/>
</dbReference>
<dbReference type="PROSITE" id="PS51384">
    <property type="entry name" value="FAD_FR"/>
    <property type="match status" value="1"/>
</dbReference>
<sequence>MNAWTPDAARSAWAALAVALWLALWLIPWRQRRHGHIRPSGGGAQGEPILIAYASQSGQGAQWAERTAQQLASQGCAVRLLPLNRLNGAQLQGATRLLLVASTTGEGDAPDNAALFESRLMHAPQQLQKLQYGLVARGDRSYARFCGFGRRLNDWLQASGAGAAFAPLEADNDDPQVWQAWLQNCARFAGTSTLKGEAMTPAPGALSAPQAWRLQQRHVLNAGSPGAPVHHLVLQPLDAGAHWQAGDVVRIHLPAREGQAAAWREYSLASLPHEGRAELLVREVHRPDGSAGRGSGWLCRELALGDTLTLQLRSNPGFHGPAAERLLILIGNGTGLAGLAALLTAREQARHAGQAVAPAWLMFGERSASADRHWDSRLQAWRTQGLLQQLDRAFSREPGTAARYVQDLIAPQAAMLRDWVGRGAALYVCGQRQGMAQSVHRALEAVLGEEALAQLAASGRYRRDVY</sequence>
<dbReference type="GO" id="GO:0003958">
    <property type="term" value="F:NADPH-hemoprotein reductase activity"/>
    <property type="evidence" value="ECO:0007669"/>
    <property type="project" value="UniProtKB-EC"/>
</dbReference>
<evidence type="ECO:0000256" key="3">
    <source>
        <dbReference type="ARBA" id="ARBA00023797"/>
    </source>
</evidence>
<name>A0AAE3SZD9_9BURK</name>
<dbReference type="GO" id="GO:0005829">
    <property type="term" value="C:cytosol"/>
    <property type="evidence" value="ECO:0007669"/>
    <property type="project" value="TreeGrafter"/>
</dbReference>
<keyword evidence="8" id="KW-1185">Reference proteome</keyword>